<feature type="domain" description="AB hydrolase-1" evidence="2">
    <location>
        <begin position="49"/>
        <end position="337"/>
    </location>
</feature>
<dbReference type="InterPro" id="IPR000073">
    <property type="entry name" value="AB_hydrolase_1"/>
</dbReference>
<dbReference type="PANTHER" id="PTHR43798">
    <property type="entry name" value="MONOACYLGLYCEROL LIPASE"/>
    <property type="match status" value="1"/>
</dbReference>
<dbReference type="RefSeq" id="XP_062658817.1">
    <property type="nucleotide sequence ID" value="XM_062805631.1"/>
</dbReference>
<organism evidence="3 4">
    <name type="scientific">Chaetomium fimeti</name>
    <dbReference type="NCBI Taxonomy" id="1854472"/>
    <lineage>
        <taxon>Eukaryota</taxon>
        <taxon>Fungi</taxon>
        <taxon>Dikarya</taxon>
        <taxon>Ascomycota</taxon>
        <taxon>Pezizomycotina</taxon>
        <taxon>Sordariomycetes</taxon>
        <taxon>Sordariomycetidae</taxon>
        <taxon>Sordariales</taxon>
        <taxon>Chaetomiaceae</taxon>
        <taxon>Chaetomium</taxon>
    </lineage>
</organism>
<dbReference type="SUPFAM" id="SSF53474">
    <property type="entry name" value="alpha/beta-Hydrolases"/>
    <property type="match status" value="1"/>
</dbReference>
<comment type="caution">
    <text evidence="3">The sequence shown here is derived from an EMBL/GenBank/DDBJ whole genome shotgun (WGS) entry which is preliminary data.</text>
</comment>
<dbReference type="GO" id="GO:0046464">
    <property type="term" value="P:acylglycerol catabolic process"/>
    <property type="evidence" value="ECO:0007669"/>
    <property type="project" value="TreeGrafter"/>
</dbReference>
<dbReference type="InterPro" id="IPR029058">
    <property type="entry name" value="AB_hydrolase_fold"/>
</dbReference>
<dbReference type="GeneID" id="87842579"/>
<dbReference type="Proteomes" id="UP001278766">
    <property type="component" value="Unassembled WGS sequence"/>
</dbReference>
<reference evidence="3" key="2">
    <citation type="submission" date="2023-06" db="EMBL/GenBank/DDBJ databases">
        <authorList>
            <consortium name="Lawrence Berkeley National Laboratory"/>
            <person name="Haridas S."/>
            <person name="Hensen N."/>
            <person name="Bonometti L."/>
            <person name="Westerberg I."/>
            <person name="Brannstrom I.O."/>
            <person name="Guillou S."/>
            <person name="Cros-Aarteil S."/>
            <person name="Calhoun S."/>
            <person name="Kuo A."/>
            <person name="Mondo S."/>
            <person name="Pangilinan J."/>
            <person name="Riley R."/>
            <person name="Labutti K."/>
            <person name="Andreopoulos B."/>
            <person name="Lipzen A."/>
            <person name="Chen C."/>
            <person name="Yanf M."/>
            <person name="Daum C."/>
            <person name="Ng V."/>
            <person name="Clum A."/>
            <person name="Steindorff A."/>
            <person name="Ohm R."/>
            <person name="Martin F."/>
            <person name="Silar P."/>
            <person name="Natvig D."/>
            <person name="Lalanne C."/>
            <person name="Gautier V."/>
            <person name="Ament-Velasquez S.L."/>
            <person name="Kruys A."/>
            <person name="Hutchinson M.I."/>
            <person name="Powell A.J."/>
            <person name="Barry K."/>
            <person name="Miller A.N."/>
            <person name="Grigoriev I.V."/>
            <person name="Debuchy R."/>
            <person name="Gladieux P."/>
            <person name="Thoren M.H."/>
            <person name="Johannesson H."/>
        </authorList>
    </citation>
    <scope>NUCLEOTIDE SEQUENCE</scope>
    <source>
        <strain evidence="3">CBS 168.71</strain>
    </source>
</reference>
<evidence type="ECO:0000313" key="4">
    <source>
        <dbReference type="Proteomes" id="UP001278766"/>
    </source>
</evidence>
<name>A0AAE0HEY9_9PEZI</name>
<proteinExistence type="predicted"/>
<dbReference type="EMBL" id="JAUEPN010000004">
    <property type="protein sequence ID" value="KAK3295303.1"/>
    <property type="molecule type" value="Genomic_DNA"/>
</dbReference>
<dbReference type="Pfam" id="PF12697">
    <property type="entry name" value="Abhydrolase_6"/>
    <property type="match status" value="1"/>
</dbReference>
<keyword evidence="4" id="KW-1185">Reference proteome</keyword>
<protein>
    <submittedName>
        <fullName evidence="3">Alpha/Beta hydrolase protein</fullName>
    </submittedName>
</protein>
<gene>
    <name evidence="3" type="ORF">B0H64DRAFT_424091</name>
</gene>
<dbReference type="GO" id="GO:0016020">
    <property type="term" value="C:membrane"/>
    <property type="evidence" value="ECO:0007669"/>
    <property type="project" value="TreeGrafter"/>
</dbReference>
<feature type="region of interest" description="Disordered" evidence="1">
    <location>
        <begin position="17"/>
        <end position="39"/>
    </location>
</feature>
<evidence type="ECO:0000313" key="3">
    <source>
        <dbReference type="EMBL" id="KAK3295303.1"/>
    </source>
</evidence>
<feature type="compositionally biased region" description="Low complexity" evidence="1">
    <location>
        <begin position="25"/>
        <end position="39"/>
    </location>
</feature>
<dbReference type="AlphaFoldDB" id="A0AAE0HEY9"/>
<dbReference type="GO" id="GO:0047372">
    <property type="term" value="F:monoacylglycerol lipase activity"/>
    <property type="evidence" value="ECO:0007669"/>
    <property type="project" value="TreeGrafter"/>
</dbReference>
<evidence type="ECO:0000256" key="1">
    <source>
        <dbReference type="SAM" id="MobiDB-lite"/>
    </source>
</evidence>
<sequence>MHYSTFTTSDNCRLAFQSSIPLPTTPDRTPTTTTTTTTTNDTPDFTTCILLLHGFSGSSAYFTRNTGPLSAQHWVITPDLRGHGQSGHNPSRGGYHVARLAADLHELITHLRTLTTTTPTTTSTATTPNPSPPTKFIPIGCSISAAILWTYTELFTDAAFAGCIVVDQAPLQDRAALGLGGTWGAGLAHGGCYDEATLLAAQRAWVEEPARARAGLVEGCLGYRVAAAAGDGEGVREVGEDERVRDEVFFTGVSALCDGVWLARLLADHTRYDHREACEGLTRPVLVMAGRRSGCFTLEGMEETVRRARKGGNGDAEMVVFESGHWLFYEEPERFNREVLAFVARCTRHAEPRQHVGRAPFQPDIHLFLALHPHHAQHAGGVGVYPVPTGRAPRYHHQPVPVHDHVMGYGRLPF</sequence>
<dbReference type="Gene3D" id="3.40.50.1820">
    <property type="entry name" value="alpha/beta hydrolase"/>
    <property type="match status" value="1"/>
</dbReference>
<dbReference type="PANTHER" id="PTHR43798:SF5">
    <property type="entry name" value="MONOACYLGLYCEROL LIPASE ABHD6"/>
    <property type="match status" value="1"/>
</dbReference>
<keyword evidence="3" id="KW-0378">Hydrolase</keyword>
<accession>A0AAE0HEY9</accession>
<evidence type="ECO:0000259" key="2">
    <source>
        <dbReference type="Pfam" id="PF12697"/>
    </source>
</evidence>
<reference evidence="3" key="1">
    <citation type="journal article" date="2023" name="Mol. Phylogenet. Evol.">
        <title>Genome-scale phylogeny and comparative genomics of the fungal order Sordariales.</title>
        <authorList>
            <person name="Hensen N."/>
            <person name="Bonometti L."/>
            <person name="Westerberg I."/>
            <person name="Brannstrom I.O."/>
            <person name="Guillou S."/>
            <person name="Cros-Aarteil S."/>
            <person name="Calhoun S."/>
            <person name="Haridas S."/>
            <person name="Kuo A."/>
            <person name="Mondo S."/>
            <person name="Pangilinan J."/>
            <person name="Riley R."/>
            <person name="LaButti K."/>
            <person name="Andreopoulos B."/>
            <person name="Lipzen A."/>
            <person name="Chen C."/>
            <person name="Yan M."/>
            <person name="Daum C."/>
            <person name="Ng V."/>
            <person name="Clum A."/>
            <person name="Steindorff A."/>
            <person name="Ohm R.A."/>
            <person name="Martin F."/>
            <person name="Silar P."/>
            <person name="Natvig D.O."/>
            <person name="Lalanne C."/>
            <person name="Gautier V."/>
            <person name="Ament-Velasquez S.L."/>
            <person name="Kruys A."/>
            <person name="Hutchinson M.I."/>
            <person name="Powell A.J."/>
            <person name="Barry K."/>
            <person name="Miller A.N."/>
            <person name="Grigoriev I.V."/>
            <person name="Debuchy R."/>
            <person name="Gladieux P."/>
            <person name="Hiltunen Thoren M."/>
            <person name="Johannesson H."/>
        </authorList>
    </citation>
    <scope>NUCLEOTIDE SEQUENCE</scope>
    <source>
        <strain evidence="3">CBS 168.71</strain>
    </source>
</reference>
<dbReference type="InterPro" id="IPR050266">
    <property type="entry name" value="AB_hydrolase_sf"/>
</dbReference>